<keyword evidence="3" id="KW-1185">Reference proteome</keyword>
<dbReference type="SUPFAM" id="SSF55383">
    <property type="entry name" value="Copper amine oxidase, domain N"/>
    <property type="match status" value="1"/>
</dbReference>
<dbReference type="RefSeq" id="WP_085493836.1">
    <property type="nucleotide sequence ID" value="NZ_FXAZ01000001.1"/>
</dbReference>
<dbReference type="OrthoDB" id="9769314at2"/>
<gene>
    <name evidence="2" type="ORF">SAMN06295960_1731</name>
</gene>
<name>A0A1X7JLR9_9BACL</name>
<dbReference type="Gene3D" id="3.30.457.10">
    <property type="entry name" value="Copper amine oxidase-like, N-terminal domain"/>
    <property type="match status" value="1"/>
</dbReference>
<accession>A0A1X7JLR9</accession>
<dbReference type="Pfam" id="PF07833">
    <property type="entry name" value="Cu_amine_oxidN1"/>
    <property type="match status" value="1"/>
</dbReference>
<dbReference type="Proteomes" id="UP000193834">
    <property type="component" value="Unassembled WGS sequence"/>
</dbReference>
<sequence>MIKKLSAIAIASLIASSMIYPYSALAKDTREAKAPQEQAASSQVRVETANGYITVNNHKIIDGKTFIPISELAKVLKVQVKWEASTHTVTVENDQATMKWYTITDRIKVNNKDVTITDLPKIFDSRTYVPLVLLRQVFQIQYSWDSATKTVTIVSPDADKE</sequence>
<dbReference type="AlphaFoldDB" id="A0A1X7JLR9"/>
<evidence type="ECO:0000313" key="2">
    <source>
        <dbReference type="EMBL" id="SMG29124.1"/>
    </source>
</evidence>
<dbReference type="STRING" id="1852522.SAMN06295960_1731"/>
<dbReference type="InterPro" id="IPR012854">
    <property type="entry name" value="Cu_amine_oxidase-like_N"/>
</dbReference>
<evidence type="ECO:0000259" key="1">
    <source>
        <dbReference type="Pfam" id="PF07833"/>
    </source>
</evidence>
<dbReference type="InterPro" id="IPR036582">
    <property type="entry name" value="Mao_N_sf"/>
</dbReference>
<protein>
    <submittedName>
        <fullName evidence="2">Copper amine oxidase N-terminal domain-containing protein</fullName>
    </submittedName>
</protein>
<dbReference type="EMBL" id="FXAZ01000001">
    <property type="protein sequence ID" value="SMG29124.1"/>
    <property type="molecule type" value="Genomic_DNA"/>
</dbReference>
<evidence type="ECO:0000313" key="3">
    <source>
        <dbReference type="Proteomes" id="UP000193834"/>
    </source>
</evidence>
<feature type="domain" description="Copper amine oxidase-like N-terminal" evidence="1">
    <location>
        <begin position="59"/>
        <end position="153"/>
    </location>
</feature>
<proteinExistence type="predicted"/>
<organism evidence="2 3">
    <name type="scientific">Paenibacillus aquistagni</name>
    <dbReference type="NCBI Taxonomy" id="1852522"/>
    <lineage>
        <taxon>Bacteria</taxon>
        <taxon>Bacillati</taxon>
        <taxon>Bacillota</taxon>
        <taxon>Bacilli</taxon>
        <taxon>Bacillales</taxon>
        <taxon>Paenibacillaceae</taxon>
        <taxon>Paenibacillus</taxon>
    </lineage>
</organism>
<reference evidence="2 3" key="1">
    <citation type="submission" date="2017-04" db="EMBL/GenBank/DDBJ databases">
        <authorList>
            <person name="Afonso C.L."/>
            <person name="Miller P.J."/>
            <person name="Scott M.A."/>
            <person name="Spackman E."/>
            <person name="Goraichik I."/>
            <person name="Dimitrov K.M."/>
            <person name="Suarez D.L."/>
            <person name="Swayne D.E."/>
        </authorList>
    </citation>
    <scope>NUCLEOTIDE SEQUENCE [LARGE SCALE GENOMIC DNA]</scope>
    <source>
        <strain evidence="2 3">11</strain>
    </source>
</reference>